<evidence type="ECO:0000256" key="5">
    <source>
        <dbReference type="ARBA" id="ARBA00023143"/>
    </source>
</evidence>
<evidence type="ECO:0000256" key="6">
    <source>
        <dbReference type="ARBA" id="ARBA00037937"/>
    </source>
</evidence>
<accession>A0A1H9Z5T3</accession>
<dbReference type="PANTHER" id="PTHR38766:SF1">
    <property type="entry name" value="FLAGELLAR PROTEIN FLIO"/>
    <property type="match status" value="1"/>
</dbReference>
<dbReference type="Pfam" id="PF04347">
    <property type="entry name" value="FliO"/>
    <property type="match status" value="1"/>
</dbReference>
<keyword evidence="9" id="KW-0969">Cilium</keyword>
<dbReference type="GO" id="GO:0009425">
    <property type="term" value="C:bacterial-type flagellum basal body"/>
    <property type="evidence" value="ECO:0007669"/>
    <property type="project" value="UniProtKB-SubCell"/>
</dbReference>
<evidence type="ECO:0000256" key="4">
    <source>
        <dbReference type="ARBA" id="ARBA00023136"/>
    </source>
</evidence>
<feature type="chain" id="PRO_5011537429" description="Flagellar protein" evidence="8">
    <location>
        <begin position="24"/>
        <end position="158"/>
    </location>
</feature>
<dbReference type="AlphaFoldDB" id="A0A1H9Z5T3"/>
<evidence type="ECO:0000256" key="3">
    <source>
        <dbReference type="ARBA" id="ARBA00022989"/>
    </source>
</evidence>
<dbReference type="EMBL" id="FOHZ01000001">
    <property type="protein sequence ID" value="SES76226.1"/>
    <property type="molecule type" value="Genomic_DNA"/>
</dbReference>
<dbReference type="NCBIfam" id="TIGR03500">
    <property type="entry name" value="FliO_TIGR"/>
    <property type="match status" value="1"/>
</dbReference>
<keyword evidence="9" id="KW-0282">Flagellum</keyword>
<keyword evidence="5 7" id="KW-0975">Bacterial flagellum</keyword>
<evidence type="ECO:0000313" key="9">
    <source>
        <dbReference type="EMBL" id="SES76226.1"/>
    </source>
</evidence>
<name>A0A1H9Z5T3_9GAMM</name>
<keyword evidence="1 7" id="KW-1003">Cell membrane</keyword>
<proteinExistence type="inferred from homology"/>
<evidence type="ECO:0000256" key="7">
    <source>
        <dbReference type="RuleBase" id="RU362064"/>
    </source>
</evidence>
<evidence type="ECO:0000256" key="8">
    <source>
        <dbReference type="SAM" id="SignalP"/>
    </source>
</evidence>
<evidence type="ECO:0000313" key="10">
    <source>
        <dbReference type="Proteomes" id="UP000198762"/>
    </source>
</evidence>
<dbReference type="STRING" id="430453.SAMN04487962_101464"/>
<dbReference type="Proteomes" id="UP000198762">
    <property type="component" value="Unassembled WGS sequence"/>
</dbReference>
<sequence>MTMGFRISHVLATTLLAPALVLAQDETVREAPESTSSQSDAVATLATMGIGLLVVVALIFGCAWLIRRMNGLTGMNSGAMKVVSVMALGARERIALIDVAGTQILVGITPSSIRTLHVFDEPVVVPGQAVSGDFAKKLHGLMGRHWKPGDAGRKGDTD</sequence>
<dbReference type="PANTHER" id="PTHR38766">
    <property type="entry name" value="FLAGELLAR PROTEIN FLIO"/>
    <property type="match status" value="1"/>
</dbReference>
<keyword evidence="4 7" id="KW-0472">Membrane</keyword>
<evidence type="ECO:0000256" key="1">
    <source>
        <dbReference type="ARBA" id="ARBA00022475"/>
    </source>
</evidence>
<gene>
    <name evidence="9" type="ORF">SAMN04487962_101464</name>
</gene>
<feature type="signal peptide" evidence="8">
    <location>
        <begin position="1"/>
        <end position="23"/>
    </location>
</feature>
<evidence type="ECO:0000256" key="2">
    <source>
        <dbReference type="ARBA" id="ARBA00022692"/>
    </source>
</evidence>
<dbReference type="GO" id="GO:0044781">
    <property type="term" value="P:bacterial-type flagellum organization"/>
    <property type="evidence" value="ECO:0007669"/>
    <property type="project" value="UniProtKB-UniRule"/>
</dbReference>
<keyword evidence="9" id="KW-0966">Cell projection</keyword>
<keyword evidence="10" id="KW-1185">Reference proteome</keyword>
<feature type="transmembrane region" description="Helical" evidence="7">
    <location>
        <begin position="42"/>
        <end position="66"/>
    </location>
</feature>
<organism evidence="9 10">
    <name type="scientific">Marinobacter segnicrescens</name>
    <dbReference type="NCBI Taxonomy" id="430453"/>
    <lineage>
        <taxon>Bacteria</taxon>
        <taxon>Pseudomonadati</taxon>
        <taxon>Pseudomonadota</taxon>
        <taxon>Gammaproteobacteria</taxon>
        <taxon>Pseudomonadales</taxon>
        <taxon>Marinobacteraceae</taxon>
        <taxon>Marinobacter</taxon>
    </lineage>
</organism>
<keyword evidence="3 7" id="KW-1133">Transmembrane helix</keyword>
<comment type="similarity">
    <text evidence="6 7">Belongs to the FliO/MopB family.</text>
</comment>
<comment type="subcellular location">
    <subcellularLocation>
        <location evidence="7">Cell membrane</location>
    </subcellularLocation>
    <subcellularLocation>
        <location evidence="7">Bacterial flagellum basal body</location>
    </subcellularLocation>
</comment>
<keyword evidence="8" id="KW-0732">Signal</keyword>
<protein>
    <recommendedName>
        <fullName evidence="7">Flagellar protein</fullName>
    </recommendedName>
</protein>
<keyword evidence="2 7" id="KW-0812">Transmembrane</keyword>
<dbReference type="GO" id="GO:0005886">
    <property type="term" value="C:plasma membrane"/>
    <property type="evidence" value="ECO:0007669"/>
    <property type="project" value="UniProtKB-SubCell"/>
</dbReference>
<reference evidence="10" key="1">
    <citation type="submission" date="2016-10" db="EMBL/GenBank/DDBJ databases">
        <authorList>
            <person name="Varghese N."/>
            <person name="Submissions S."/>
        </authorList>
    </citation>
    <scope>NUCLEOTIDE SEQUENCE [LARGE SCALE GENOMIC DNA]</scope>
    <source>
        <strain evidence="10">CGMCC 1.6489</strain>
    </source>
</reference>
<dbReference type="InterPro" id="IPR052205">
    <property type="entry name" value="FliO/MopB"/>
</dbReference>
<dbReference type="InterPro" id="IPR022781">
    <property type="entry name" value="Flagellar_biosynth_FliO"/>
</dbReference>